<dbReference type="Proteomes" id="UP001623348">
    <property type="component" value="Unassembled WGS sequence"/>
</dbReference>
<proteinExistence type="predicted"/>
<name>A0ABC9WKW1_GRUJA</name>
<organism evidence="1 2">
    <name type="scientific">Grus japonensis</name>
    <name type="common">Japanese crane</name>
    <name type="synonym">Red-crowned crane</name>
    <dbReference type="NCBI Taxonomy" id="30415"/>
    <lineage>
        <taxon>Eukaryota</taxon>
        <taxon>Metazoa</taxon>
        <taxon>Chordata</taxon>
        <taxon>Craniata</taxon>
        <taxon>Vertebrata</taxon>
        <taxon>Euteleostomi</taxon>
        <taxon>Archelosauria</taxon>
        <taxon>Archosauria</taxon>
        <taxon>Dinosauria</taxon>
        <taxon>Saurischia</taxon>
        <taxon>Theropoda</taxon>
        <taxon>Coelurosauria</taxon>
        <taxon>Aves</taxon>
        <taxon>Neognathae</taxon>
        <taxon>Neoaves</taxon>
        <taxon>Gruiformes</taxon>
        <taxon>Gruidae</taxon>
        <taxon>Grus</taxon>
    </lineage>
</organism>
<comment type="caution">
    <text evidence="1">The sequence shown here is derived from an EMBL/GenBank/DDBJ whole genome shotgun (WGS) entry which is preliminary data.</text>
</comment>
<reference evidence="1 2" key="1">
    <citation type="submission" date="2024-06" db="EMBL/GenBank/DDBJ databases">
        <title>The draft genome of Grus japonensis, version 3.</title>
        <authorList>
            <person name="Nabeshima K."/>
            <person name="Suzuki S."/>
            <person name="Onuma M."/>
        </authorList>
    </citation>
    <scope>NUCLEOTIDE SEQUENCE [LARGE SCALE GENOMIC DNA]</scope>
    <source>
        <strain evidence="1 2">451A</strain>
    </source>
</reference>
<dbReference type="EMBL" id="BAAFJT010000003">
    <property type="protein sequence ID" value="GAB0185873.1"/>
    <property type="molecule type" value="Genomic_DNA"/>
</dbReference>
<keyword evidence="2" id="KW-1185">Reference proteome</keyword>
<evidence type="ECO:0000313" key="1">
    <source>
        <dbReference type="EMBL" id="GAB0185873.1"/>
    </source>
</evidence>
<gene>
    <name evidence="1" type="ORF">GRJ2_001052600</name>
</gene>
<dbReference type="AlphaFoldDB" id="A0ABC9WKW1"/>
<accession>A0ABC9WKW1</accession>
<evidence type="ECO:0000313" key="2">
    <source>
        <dbReference type="Proteomes" id="UP001623348"/>
    </source>
</evidence>
<protein>
    <submittedName>
        <fullName evidence="1">Uncharacterized protein</fullName>
    </submittedName>
</protein>
<sequence>MALQTPRSETKESEDMLQEQRHIPAAYGEDHTRADIHTAARGGPPHWSKWVFPEGTVARGQPTQEQVYPEGLQPVEGPTLEQGRSVEEGAAEQSCYGLTPSLRHWSCREEVEELGMKE</sequence>